<dbReference type="PANTHER" id="PTHR40141:SF2">
    <property type="entry name" value="3',5'-CYCLIC-AMP PHOSPHODIESTERASE"/>
    <property type="match status" value="1"/>
</dbReference>
<protein>
    <submittedName>
        <fullName evidence="3">Uncharacterized protein</fullName>
    </submittedName>
</protein>
<name>A0A8S9WNZ4_APOLU</name>
<evidence type="ECO:0000256" key="2">
    <source>
        <dbReference type="SAM" id="SignalP"/>
    </source>
</evidence>
<keyword evidence="4" id="KW-1185">Reference proteome</keyword>
<feature type="signal peptide" evidence="2">
    <location>
        <begin position="1"/>
        <end position="16"/>
    </location>
</feature>
<feature type="chain" id="PRO_5035761915" evidence="2">
    <location>
        <begin position="17"/>
        <end position="198"/>
    </location>
</feature>
<evidence type="ECO:0000256" key="1">
    <source>
        <dbReference type="SAM" id="MobiDB-lite"/>
    </source>
</evidence>
<comment type="caution">
    <text evidence="3">The sequence shown here is derived from an EMBL/GenBank/DDBJ whole genome shotgun (WGS) entry which is preliminary data.</text>
</comment>
<proteinExistence type="predicted"/>
<sequence length="198" mass="21775">MFSILALVWWAIELLAERRRSGVESSEVAASAPVVPPRRTPAEAKMRRSSSKTHSRTYRIKLPPNPRRAKSFDVENGGGGGGGGSGRAEGAASPSAVLLLQNLPQRRESFLYRSDSDFEVSPKSMSRHSSIASERLKEAEPPALVERSSLLISTRGWSESNCLALPPVNPCQFRVDRVSNLKNVTFSHFHASDIRFCL</sequence>
<evidence type="ECO:0000313" key="4">
    <source>
        <dbReference type="Proteomes" id="UP000466442"/>
    </source>
</evidence>
<reference evidence="3" key="1">
    <citation type="journal article" date="2021" name="Mol. Ecol. Resour.">
        <title>Apolygus lucorum genome provides insights into omnivorousness and mesophyll feeding.</title>
        <authorList>
            <person name="Liu Y."/>
            <person name="Liu H."/>
            <person name="Wang H."/>
            <person name="Huang T."/>
            <person name="Liu B."/>
            <person name="Yang B."/>
            <person name="Yin L."/>
            <person name="Li B."/>
            <person name="Zhang Y."/>
            <person name="Zhang S."/>
            <person name="Jiang F."/>
            <person name="Zhang X."/>
            <person name="Ren Y."/>
            <person name="Wang B."/>
            <person name="Wang S."/>
            <person name="Lu Y."/>
            <person name="Wu K."/>
            <person name="Fan W."/>
            <person name="Wang G."/>
        </authorList>
    </citation>
    <scope>NUCLEOTIDE SEQUENCE</scope>
    <source>
        <strain evidence="3">12Hb</strain>
    </source>
</reference>
<dbReference type="Proteomes" id="UP000466442">
    <property type="component" value="Linkage Group LG16"/>
</dbReference>
<dbReference type="OrthoDB" id="6111453at2759"/>
<feature type="region of interest" description="Disordered" evidence="1">
    <location>
        <begin position="25"/>
        <end position="90"/>
    </location>
</feature>
<accession>A0A8S9WNZ4</accession>
<feature type="compositionally biased region" description="Basic residues" evidence="1">
    <location>
        <begin position="47"/>
        <end position="59"/>
    </location>
</feature>
<evidence type="ECO:0000313" key="3">
    <source>
        <dbReference type="EMBL" id="KAF6198383.1"/>
    </source>
</evidence>
<organism evidence="3 4">
    <name type="scientific">Apolygus lucorum</name>
    <name type="common">Small green plant bug</name>
    <name type="synonym">Lygocoris lucorum</name>
    <dbReference type="NCBI Taxonomy" id="248454"/>
    <lineage>
        <taxon>Eukaryota</taxon>
        <taxon>Metazoa</taxon>
        <taxon>Ecdysozoa</taxon>
        <taxon>Arthropoda</taxon>
        <taxon>Hexapoda</taxon>
        <taxon>Insecta</taxon>
        <taxon>Pterygota</taxon>
        <taxon>Neoptera</taxon>
        <taxon>Paraneoptera</taxon>
        <taxon>Hemiptera</taxon>
        <taxon>Heteroptera</taxon>
        <taxon>Panheteroptera</taxon>
        <taxon>Cimicomorpha</taxon>
        <taxon>Miridae</taxon>
        <taxon>Mirini</taxon>
        <taxon>Apolygus</taxon>
    </lineage>
</organism>
<dbReference type="EMBL" id="WIXP02000016">
    <property type="protein sequence ID" value="KAF6198383.1"/>
    <property type="molecule type" value="Genomic_DNA"/>
</dbReference>
<dbReference type="PANTHER" id="PTHR40141">
    <property type="entry name" value="3',5'-CYCLIC-AMP PHOSPHODIESTERASE-RELATED"/>
    <property type="match status" value="1"/>
</dbReference>
<keyword evidence="2" id="KW-0732">Signal</keyword>
<dbReference type="AlphaFoldDB" id="A0A8S9WNZ4"/>
<gene>
    <name evidence="3" type="ORF">GE061_008131</name>
</gene>
<feature type="compositionally biased region" description="Gly residues" evidence="1">
    <location>
        <begin position="76"/>
        <end position="87"/>
    </location>
</feature>